<comment type="caution">
    <text evidence="2">The sequence shown here is derived from an EMBL/GenBank/DDBJ whole genome shotgun (WGS) entry which is preliminary data.</text>
</comment>
<dbReference type="STRING" id="1081108.A0A168C006"/>
<dbReference type="OrthoDB" id="5394947at2759"/>
<sequence length="694" mass="73071">MILDPECYTTISTPSEFATYDDSKLSSYCSCIYEPCHHDATSSEDASLPSYTQPSTATATSHTWTSFPRSGSLPTYSPPSVPPWRTTNTSALTATTSTSLDNATTTVIPVPTTSLTTPSVSATVSPGSTTSTQVSNSTSSTSSEVEITSVTVLPGNTTSTQMSSTTSSTTSETRITSGTSPVLDTSSATSSTTLTVTTSPENTTTSTQAPTTTSPTATPTAFPASNFTGVLRGPAPSSQACHYRPEAMDGAPLVAVLQNEDIRHRNLSLAYPYVGSVGFDSDGITPLYVSVRDAAKGSHLIDVSGPSAVTIFDSRNNSMRLDVTGIHFVTGHCNLTVSYLIDNMYTQLAQQSLEMCSRGPMALLATEQTFTQTLLLRDQCNEPVGPAVRQYPNLRLDDEQCVPVGPPGSGNGTWVFNCPWQSAGSSVQRCMSAVQRDAVDFLLHDPFNGGCADVSSVVTLLDAHAQDLLNTTALQQELYNQVGNGTTAGDKIYKVDDTVMYYMQLWESLKSTLSKTRGLNPGRGSNLKQYLDTYNSYRNFGADACASLNGSANTPAVLSLSAGSSTFPMLAAFNDFPVATSPLTARIQNPAKLACCPNGGVAVTSPDNGTCAYPPAALVPGTNCVCGKTASQQSVAFGYRQCDNFVSQCDADSDCAEAGYAGYLCLIGSCCGKGMCFDPFECSRPNVLLLPGSV</sequence>
<evidence type="ECO:0000313" key="3">
    <source>
        <dbReference type="Proteomes" id="UP000076881"/>
    </source>
</evidence>
<gene>
    <name evidence="2" type="ORF">LEL_09352</name>
</gene>
<keyword evidence="3" id="KW-1185">Reference proteome</keyword>
<feature type="region of interest" description="Disordered" evidence="1">
    <location>
        <begin position="61"/>
        <end position="88"/>
    </location>
</feature>
<feature type="region of interest" description="Disordered" evidence="1">
    <location>
        <begin position="103"/>
        <end position="219"/>
    </location>
</feature>
<evidence type="ECO:0000256" key="1">
    <source>
        <dbReference type="SAM" id="MobiDB-lite"/>
    </source>
</evidence>
<accession>A0A168C006</accession>
<evidence type="ECO:0000313" key="2">
    <source>
        <dbReference type="EMBL" id="OAA70761.1"/>
    </source>
</evidence>
<organism evidence="2 3">
    <name type="scientific">Akanthomyces lecanii RCEF 1005</name>
    <dbReference type="NCBI Taxonomy" id="1081108"/>
    <lineage>
        <taxon>Eukaryota</taxon>
        <taxon>Fungi</taxon>
        <taxon>Dikarya</taxon>
        <taxon>Ascomycota</taxon>
        <taxon>Pezizomycotina</taxon>
        <taxon>Sordariomycetes</taxon>
        <taxon>Hypocreomycetidae</taxon>
        <taxon>Hypocreales</taxon>
        <taxon>Cordycipitaceae</taxon>
        <taxon>Akanthomyces</taxon>
        <taxon>Cordyceps confragosa</taxon>
    </lineage>
</organism>
<protein>
    <submittedName>
        <fullName evidence="2">Nuclear condensin complex subunit Smc4</fullName>
    </submittedName>
</protein>
<name>A0A168C006_CORDF</name>
<dbReference type="AlphaFoldDB" id="A0A168C006"/>
<reference evidence="2 3" key="1">
    <citation type="journal article" date="2016" name="Genome Biol. Evol.">
        <title>Divergent and convergent evolution of fungal pathogenicity.</title>
        <authorList>
            <person name="Shang Y."/>
            <person name="Xiao G."/>
            <person name="Zheng P."/>
            <person name="Cen K."/>
            <person name="Zhan S."/>
            <person name="Wang C."/>
        </authorList>
    </citation>
    <scope>NUCLEOTIDE SEQUENCE [LARGE SCALE GENOMIC DNA]</scope>
    <source>
        <strain evidence="2 3">RCEF 1005</strain>
    </source>
</reference>
<dbReference type="Proteomes" id="UP000076881">
    <property type="component" value="Unassembled WGS sequence"/>
</dbReference>
<proteinExistence type="predicted"/>
<dbReference type="EMBL" id="AZHF01000009">
    <property type="protein sequence ID" value="OAA70761.1"/>
    <property type="molecule type" value="Genomic_DNA"/>
</dbReference>